<dbReference type="InterPro" id="IPR044876">
    <property type="entry name" value="HRDC_dom_sf"/>
</dbReference>
<dbReference type="SUPFAM" id="SSF53098">
    <property type="entry name" value="Ribonuclease H-like"/>
    <property type="match status" value="1"/>
</dbReference>
<comment type="catalytic activity">
    <reaction evidence="6">
        <text>Exonucleolytic cleavage that removes extra residues from the 3'-terminus of tRNA to produce 5'-mononucleotides.</text>
        <dbReference type="EC" id="3.1.13.5"/>
    </reaction>
</comment>
<keyword evidence="3 6" id="KW-0540">Nuclease</keyword>
<dbReference type="GO" id="GO:0033890">
    <property type="term" value="F:ribonuclease D activity"/>
    <property type="evidence" value="ECO:0007669"/>
    <property type="project" value="UniProtKB-UniRule"/>
</dbReference>
<dbReference type="OrthoDB" id="9800549at2"/>
<dbReference type="InterPro" id="IPR010997">
    <property type="entry name" value="HRDC-like_sf"/>
</dbReference>
<evidence type="ECO:0000256" key="1">
    <source>
        <dbReference type="ARBA" id="ARBA00022490"/>
    </source>
</evidence>
<sequence length="396" mass="43873">MTLITTTDALQAFCQSLAGAEYITVDTEFLREKTYWPQLCLVQVGGPDGAVAIDPLAEGIDLTPLFALMSDPSVLKVFHAARQDVEIFWHLSGQIPHPLFDTQVAAMVCGFGESVGYETLVTKLAGARIDKSSRFTDWSHRPLTERQLTYALSDVIHLRPAYEKLKRRLARSGRSHWLEEEMAILTDPATYQVDPESSYLRLKVRTNKPRFMAILRELAAWREREAQRRDQPRSRVLRDEALLEIAAHAPTTVDDLARTRGLGRGFAEGRQGSDVLAAVQAGLDLPDSALPRVEPREEPPPGLQPIVELLRVLLKMKCDENNVAAKLVASSSELEALAADDAADIPAMHGWRRELFGSDALALKHGKIGLAVIDRRVRIVPAGDPRPSAEPVELET</sequence>
<dbReference type="PROSITE" id="PS50967">
    <property type="entry name" value="HRDC"/>
    <property type="match status" value="1"/>
</dbReference>
<accession>A0A160JIS3</accession>
<dbReference type="Pfam" id="PF00570">
    <property type="entry name" value="HRDC"/>
    <property type="match status" value="1"/>
</dbReference>
<feature type="domain" description="HRDC" evidence="7">
    <location>
        <begin position="208"/>
        <end position="289"/>
    </location>
</feature>
<evidence type="ECO:0000256" key="2">
    <source>
        <dbReference type="ARBA" id="ARBA00022694"/>
    </source>
</evidence>
<dbReference type="Gene3D" id="1.10.150.80">
    <property type="entry name" value="HRDC domain"/>
    <property type="match status" value="1"/>
</dbReference>
<dbReference type="KEGG" id="ahu:A6A40_04515"/>
<dbReference type="EMBL" id="CP015285">
    <property type="protein sequence ID" value="ANC93069.1"/>
    <property type="molecule type" value="Genomic_DNA"/>
</dbReference>
<dbReference type="GO" id="GO:0005737">
    <property type="term" value="C:cytoplasm"/>
    <property type="evidence" value="ECO:0007669"/>
    <property type="project" value="UniProtKB-SubCell"/>
</dbReference>
<evidence type="ECO:0000256" key="6">
    <source>
        <dbReference type="HAMAP-Rule" id="MF_01899"/>
    </source>
</evidence>
<dbReference type="SUPFAM" id="SSF47819">
    <property type="entry name" value="HRDC-like"/>
    <property type="match status" value="2"/>
</dbReference>
<comment type="cofactor">
    <cofactor evidence="6">
        <name>a divalent metal cation</name>
        <dbReference type="ChEBI" id="CHEBI:60240"/>
    </cofactor>
</comment>
<dbReference type="Gene3D" id="3.30.420.10">
    <property type="entry name" value="Ribonuclease H-like superfamily/Ribonuclease H"/>
    <property type="match status" value="1"/>
</dbReference>
<dbReference type="RefSeq" id="WP_063636117.1">
    <property type="nucleotide sequence ID" value="NZ_CP015285.1"/>
</dbReference>
<dbReference type="PANTHER" id="PTHR47649:SF1">
    <property type="entry name" value="RIBONUCLEASE D"/>
    <property type="match status" value="1"/>
</dbReference>
<gene>
    <name evidence="6 8" type="primary">rnd</name>
    <name evidence="8" type="ORF">A6A40_04515</name>
</gene>
<evidence type="ECO:0000313" key="9">
    <source>
        <dbReference type="Proteomes" id="UP000077405"/>
    </source>
</evidence>
<keyword evidence="2 6" id="KW-0819">tRNA processing</keyword>
<dbReference type="GO" id="GO:0000166">
    <property type="term" value="F:nucleotide binding"/>
    <property type="evidence" value="ECO:0007669"/>
    <property type="project" value="InterPro"/>
</dbReference>
<evidence type="ECO:0000256" key="3">
    <source>
        <dbReference type="ARBA" id="ARBA00022722"/>
    </source>
</evidence>
<evidence type="ECO:0000256" key="5">
    <source>
        <dbReference type="ARBA" id="ARBA00022839"/>
    </source>
</evidence>
<comment type="subcellular location">
    <subcellularLocation>
        <location evidence="6">Cytoplasm</location>
    </subcellularLocation>
</comment>
<dbReference type="InterPro" id="IPR006292">
    <property type="entry name" value="RNase_D"/>
</dbReference>
<dbReference type="STRING" id="1226968.A6A40_04515"/>
<dbReference type="SMART" id="SM00341">
    <property type="entry name" value="HRDC"/>
    <property type="match status" value="1"/>
</dbReference>
<dbReference type="GO" id="GO:0042780">
    <property type="term" value="P:tRNA 3'-end processing"/>
    <property type="evidence" value="ECO:0007669"/>
    <property type="project" value="UniProtKB-UniRule"/>
</dbReference>
<dbReference type="InterPro" id="IPR012337">
    <property type="entry name" value="RNaseH-like_sf"/>
</dbReference>
<name>A0A160JIS3_9PROT</name>
<evidence type="ECO:0000313" key="8">
    <source>
        <dbReference type="EMBL" id="ANC93069.1"/>
    </source>
</evidence>
<dbReference type="GO" id="GO:0003676">
    <property type="term" value="F:nucleic acid binding"/>
    <property type="evidence" value="ECO:0007669"/>
    <property type="project" value="InterPro"/>
</dbReference>
<organism evidence="8 9">
    <name type="scientific">Azospirillum humicireducens</name>
    <dbReference type="NCBI Taxonomy" id="1226968"/>
    <lineage>
        <taxon>Bacteria</taxon>
        <taxon>Pseudomonadati</taxon>
        <taxon>Pseudomonadota</taxon>
        <taxon>Alphaproteobacteria</taxon>
        <taxon>Rhodospirillales</taxon>
        <taxon>Azospirillaceae</taxon>
        <taxon>Azospirillum</taxon>
    </lineage>
</organism>
<dbReference type="InterPro" id="IPR051086">
    <property type="entry name" value="RNase_D-like"/>
</dbReference>
<dbReference type="InterPro" id="IPR002562">
    <property type="entry name" value="3'-5'_exonuclease_dom"/>
</dbReference>
<keyword evidence="9" id="KW-1185">Reference proteome</keyword>
<dbReference type="PANTHER" id="PTHR47649">
    <property type="entry name" value="RIBONUCLEASE D"/>
    <property type="match status" value="1"/>
</dbReference>
<dbReference type="InterPro" id="IPR002121">
    <property type="entry name" value="HRDC_dom"/>
</dbReference>
<proteinExistence type="inferred from homology"/>
<keyword evidence="4 6" id="KW-0378">Hydrolase</keyword>
<dbReference type="AlphaFoldDB" id="A0A160JIS3"/>
<dbReference type="EC" id="3.1.13.5" evidence="6"/>
<comment type="similarity">
    <text evidence="6">Belongs to the RNase D family.</text>
</comment>
<dbReference type="Proteomes" id="UP000077405">
    <property type="component" value="Chromosome"/>
</dbReference>
<dbReference type="GO" id="GO:0008408">
    <property type="term" value="F:3'-5' exonuclease activity"/>
    <property type="evidence" value="ECO:0007669"/>
    <property type="project" value="InterPro"/>
</dbReference>
<dbReference type="Pfam" id="PF01612">
    <property type="entry name" value="DNA_pol_A_exo1"/>
    <property type="match status" value="1"/>
</dbReference>
<dbReference type="HAMAP" id="MF_01899">
    <property type="entry name" value="RNase_D"/>
    <property type="match status" value="1"/>
</dbReference>
<comment type="function">
    <text evidence="6">Exonuclease involved in the 3' processing of various precursor tRNAs. Initiates hydrolysis at the 3'-terminus of an RNA molecule and releases 5'-mononucleotides.</text>
</comment>
<keyword evidence="1 6" id="KW-0963">Cytoplasm</keyword>
<dbReference type="CDD" id="cd06142">
    <property type="entry name" value="RNaseD_exo"/>
    <property type="match status" value="1"/>
</dbReference>
<dbReference type="SMART" id="SM00474">
    <property type="entry name" value="35EXOc"/>
    <property type="match status" value="1"/>
</dbReference>
<dbReference type="NCBIfam" id="TIGR01388">
    <property type="entry name" value="rnd"/>
    <property type="match status" value="1"/>
</dbReference>
<dbReference type="InterPro" id="IPR036397">
    <property type="entry name" value="RNaseH_sf"/>
</dbReference>
<evidence type="ECO:0000259" key="7">
    <source>
        <dbReference type="PROSITE" id="PS50967"/>
    </source>
</evidence>
<protein>
    <recommendedName>
        <fullName evidence="6">Ribonuclease D</fullName>
        <shortName evidence="6">RNase D</shortName>
        <ecNumber evidence="6">3.1.13.5</ecNumber>
    </recommendedName>
</protein>
<evidence type="ECO:0000256" key="4">
    <source>
        <dbReference type="ARBA" id="ARBA00022801"/>
    </source>
</evidence>
<reference evidence="8 9" key="1">
    <citation type="journal article" date="2013" name="Int. J. Syst. Evol. Microbiol.">
        <title>Azospirillum humicireducens sp. nov., a nitrogen-fixing bacterium isolated from a microbial fuel cell.</title>
        <authorList>
            <person name="Zhou S."/>
            <person name="Han L."/>
            <person name="Wang Y."/>
            <person name="Yang G."/>
            <person name="Zhuang L."/>
            <person name="Hu P."/>
        </authorList>
    </citation>
    <scope>NUCLEOTIDE SEQUENCE [LARGE SCALE GENOMIC DNA]</scope>
    <source>
        <strain evidence="8 9">SgZ-5</strain>
    </source>
</reference>
<keyword evidence="5 6" id="KW-0269">Exonuclease</keyword>